<organism evidence="1 2">
    <name type="scientific">Anaeromicropila herbilytica</name>
    <dbReference type="NCBI Taxonomy" id="2785025"/>
    <lineage>
        <taxon>Bacteria</taxon>
        <taxon>Bacillati</taxon>
        <taxon>Bacillota</taxon>
        <taxon>Clostridia</taxon>
        <taxon>Lachnospirales</taxon>
        <taxon>Lachnospiraceae</taxon>
        <taxon>Anaeromicropila</taxon>
    </lineage>
</organism>
<reference evidence="1 2" key="1">
    <citation type="submission" date="2020-11" db="EMBL/GenBank/DDBJ databases">
        <title>Draft genome sequencing of a Lachnospiraceae strain isolated from anoxic soil subjected to BSD treatment.</title>
        <authorList>
            <person name="Uek A."/>
            <person name="Tonouchi A."/>
        </authorList>
    </citation>
    <scope>NUCLEOTIDE SEQUENCE [LARGE SCALE GENOMIC DNA]</scope>
    <source>
        <strain evidence="1 2">TB5</strain>
    </source>
</reference>
<keyword evidence="2" id="KW-1185">Reference proteome</keyword>
<dbReference type="Proteomes" id="UP000595897">
    <property type="component" value="Chromosome"/>
</dbReference>
<gene>
    <name evidence="1" type="ORF">bsdtb5_24360</name>
</gene>
<dbReference type="KEGG" id="ahb:bsdtb5_24360"/>
<proteinExistence type="predicted"/>
<sequence>MYATVAAVNLYEIRITYEDDCCNVVANCFGRSTNYESQEGNTVLQHDLIELREPPVQETPTCVF</sequence>
<evidence type="ECO:0000313" key="1">
    <source>
        <dbReference type="EMBL" id="BCN31141.1"/>
    </source>
</evidence>
<dbReference type="EMBL" id="AP024169">
    <property type="protein sequence ID" value="BCN31141.1"/>
    <property type="molecule type" value="Genomic_DNA"/>
</dbReference>
<dbReference type="AlphaFoldDB" id="A0A7R7EM48"/>
<name>A0A7R7EM48_9FIRM</name>
<evidence type="ECO:0000313" key="2">
    <source>
        <dbReference type="Proteomes" id="UP000595897"/>
    </source>
</evidence>
<protein>
    <submittedName>
        <fullName evidence="1">Uncharacterized protein</fullName>
    </submittedName>
</protein>
<accession>A0A7R7EM48</accession>
<dbReference type="RefSeq" id="WP_271712286.1">
    <property type="nucleotide sequence ID" value="NZ_AP024169.1"/>
</dbReference>